<reference evidence="1" key="1">
    <citation type="submission" date="2021-11" db="EMBL/GenBank/DDBJ databases">
        <title>Description of Mycoplasma bradburyaesp. nov.from sea birds: a tribute to a great mycoplasmologist.</title>
        <authorList>
            <person name="Ramirez A.S."/>
            <person name="Poveda C."/>
            <person name="Suarez-Perez A."/>
            <person name="Rosales R.S."/>
            <person name="Dijkman R."/>
            <person name="Feberwee A."/>
            <person name="Spergser J."/>
            <person name="Szostak M.P."/>
            <person name="Ressel L."/>
            <person name="Calabuig P."/>
            <person name="Catania S."/>
            <person name="Gobbo F."/>
            <person name="Timofte D."/>
            <person name="Poveda J.B."/>
        </authorList>
    </citation>
    <scope>NUCLEOTIDE SEQUENCE</scope>
    <source>
        <strain evidence="1">T264</strain>
    </source>
</reference>
<evidence type="ECO:0000313" key="2">
    <source>
        <dbReference type="Proteomes" id="UP001216384"/>
    </source>
</evidence>
<sequence>MMDKKKNKVNKKNLKKQVTYLCEELVNLYTDWANNISKLSDPKLIHKLSLNFGKMIVDQNKKISKLTVENNIKRIDYSEYTRPRINAINECLKRYLNKSNYDYIFRIKTRDDFIKEEHKFNTNKTLEWLDTELSPKLIKNDFLDKKCHSYLIDLYSKEFNKDSKELLNNEKFKELFIDSCIDYENCYLLHFDEEGNKKTFEYAKCYDGSHLHKKIKQKGDDFVLIEDLCEFYKQSPVRKFYRNIIYKYLIEDAWIFGENNQEQLNKINQDYLNYSQNSLNIENLKIIDENKQNVIEFAINKQNVLTQKQQEQINEFIQFLLINKAKWHNRISYINFDYIYKKESIDLVIDEVNLNDLDYLIIYLDNLNGINYIDQKIWQIIDFIKSINKSLRNKPKTKVIFFNNIKVQNFINRLKRWNNDYEYDDLKQALIDLFYENKSVVDFVFKKNDKKLTKNNSRNIDDNKQHLNKKRVKNTDDFSDNNAIDIVNSYLENDKELFTNISDIIKENKTNQDVQKIDSKIIKRTILIIHEIDKYLNNANLSSLIFTQHKSLQEKMHLIYQLAHLEKNRKLADVIENSLLNEYFQKIYW</sequence>
<dbReference type="RefSeq" id="WP_272403948.1">
    <property type="nucleotide sequence ID" value="NZ_JAJHZP010000013.1"/>
</dbReference>
<name>A0AAW6HN89_9MOLU</name>
<gene>
    <name evidence="1" type="ORF">LNO71_01330</name>
</gene>
<comment type="caution">
    <text evidence="1">The sequence shown here is derived from an EMBL/GenBank/DDBJ whole genome shotgun (WGS) entry which is preliminary data.</text>
</comment>
<dbReference type="EMBL" id="JAJHZP010000013">
    <property type="protein sequence ID" value="MDC4183287.1"/>
    <property type="molecule type" value="Genomic_DNA"/>
</dbReference>
<dbReference type="Proteomes" id="UP001216384">
    <property type="component" value="Unassembled WGS sequence"/>
</dbReference>
<organism evidence="1 2">
    <name type="scientific">Mycoplasma bradburyae</name>
    <dbReference type="NCBI Taxonomy" id="2963128"/>
    <lineage>
        <taxon>Bacteria</taxon>
        <taxon>Bacillati</taxon>
        <taxon>Mycoplasmatota</taxon>
        <taxon>Mollicutes</taxon>
        <taxon>Mycoplasmataceae</taxon>
        <taxon>Mycoplasma</taxon>
    </lineage>
</organism>
<evidence type="ECO:0000313" key="1">
    <source>
        <dbReference type="EMBL" id="MDC4183287.1"/>
    </source>
</evidence>
<protein>
    <submittedName>
        <fullName evidence="1">Uncharacterized protein</fullName>
    </submittedName>
</protein>
<accession>A0AAW6HN89</accession>
<proteinExistence type="predicted"/>
<dbReference type="AlphaFoldDB" id="A0AAW6HN89"/>